<sequence length="861" mass="94823">MPDPDFDITSLSEEQQLALQQFTSVTDSELNAAIPLLQKCQWNAQIAITRFFDGDADTVDPAAEAARAPPPPPLQPGRRSETLIDSLSPRSHSSRRQHDQRPDTVPRIVPTPDSQLSRPLPFPISLLLLPFNLTYTLLQRLLGTITYLCPFLPRLLSRFRPSPPPRRRHLNPRDTTARFIRDFETEYNLSPHSNTLPFAESGYAQAFDQAKRDLRFLLVVLLSPEHDDTAQFVRDTLLAPEIVAFLNDSAKHELVLWAGSAQAETFDASDLRMLMERDKKRKERRDTERHEKLDRKLRNRSGRNRGDSDKKRQEDEAKQRVEEERRREEEARRHADEERARAIVMPPIDIHPALRDEHASPEAEVVGLGIDPNQAAGPVESARSRGHAPLTTAELGEENTGTYLQYDKQDEAPTDPFADPLPSPVPELERIPSAQDSFAPLGKPIEYPVLHVAKEVRMLQSPTPPLSPVRAERVPSSLSRVATPDFPDPPSLPSERRISEPRDRRAGAWASFFRRGGTNLRRPGDEASSAASDTSFSNVSRESMRHQPIPAHLLDASALPSQRRKSSGAPARTQSKFREDLPEMPTSPSESRLPYPDVTQGAALAAATRRQNRSSKPVDIPESRAETPDPATINRTDTPVSPSVHGNRLMSTSLASMDSEGSWLASSGKRQSSQSALSRSMGSLSKRKPEFSASYEELGGDKDAEYFQRTAPSSAGQHPGTSALAEADPDEESTHMGAGAAEPSTPADALTVLGSARRQPTLVHRDPRLKSREALLTEYPATGAETGDSPTSKYEFDLGETPPESLVRSARSVDYGRAHARQVSAGSARLLDIPASKRQSVGAATPSPAGSVPPVSRTSQL</sequence>
<protein>
    <recommendedName>
        <fullName evidence="4">UBX domain-containing protein</fullName>
    </recommendedName>
</protein>
<evidence type="ECO:0008006" key="4">
    <source>
        <dbReference type="Google" id="ProtNLM"/>
    </source>
</evidence>
<feature type="compositionally biased region" description="Polar residues" evidence="1">
    <location>
        <begin position="664"/>
        <end position="683"/>
    </location>
</feature>
<feature type="region of interest" description="Disordered" evidence="1">
    <location>
        <begin position="409"/>
        <end position="428"/>
    </location>
</feature>
<feature type="compositionally biased region" description="Basic and acidic residues" evidence="1">
    <location>
        <begin position="304"/>
        <end position="341"/>
    </location>
</feature>
<dbReference type="AlphaFoldDB" id="A0AAN6J8N2"/>
<name>A0AAN6J8N2_9PEZI</name>
<dbReference type="InterPro" id="IPR050730">
    <property type="entry name" value="UBX_domain-protein"/>
</dbReference>
<evidence type="ECO:0000313" key="2">
    <source>
        <dbReference type="EMBL" id="KAK0320506.1"/>
    </source>
</evidence>
<feature type="compositionally biased region" description="Polar residues" evidence="1">
    <location>
        <begin position="710"/>
        <end position="720"/>
    </location>
</feature>
<feature type="compositionally biased region" description="Basic and acidic residues" evidence="1">
    <location>
        <begin position="494"/>
        <end position="506"/>
    </location>
</feature>
<dbReference type="Proteomes" id="UP001168146">
    <property type="component" value="Unassembled WGS sequence"/>
</dbReference>
<proteinExistence type="predicted"/>
<dbReference type="GO" id="GO:0043130">
    <property type="term" value="F:ubiquitin binding"/>
    <property type="evidence" value="ECO:0007669"/>
    <property type="project" value="TreeGrafter"/>
</dbReference>
<gene>
    <name evidence="2" type="ORF">LTR82_008621</name>
</gene>
<evidence type="ECO:0000313" key="3">
    <source>
        <dbReference type="Proteomes" id="UP001168146"/>
    </source>
</evidence>
<dbReference type="Gene3D" id="1.10.8.10">
    <property type="entry name" value="DNA helicase RuvA subunit, C-terminal domain"/>
    <property type="match status" value="1"/>
</dbReference>
<feature type="compositionally biased region" description="Basic and acidic residues" evidence="1">
    <location>
        <begin position="277"/>
        <end position="296"/>
    </location>
</feature>
<accession>A0AAN6J8N2</accession>
<dbReference type="GO" id="GO:0005783">
    <property type="term" value="C:endoplasmic reticulum"/>
    <property type="evidence" value="ECO:0007669"/>
    <property type="project" value="TreeGrafter"/>
</dbReference>
<dbReference type="CDD" id="cd14273">
    <property type="entry name" value="UBA_TAP-C_like"/>
    <property type="match status" value="1"/>
</dbReference>
<feature type="region of interest" description="Disordered" evidence="1">
    <location>
        <begin position="277"/>
        <end position="342"/>
    </location>
</feature>
<feature type="compositionally biased region" description="Polar residues" evidence="1">
    <location>
        <begin position="529"/>
        <end position="541"/>
    </location>
</feature>
<feature type="region of interest" description="Disordered" evidence="1">
    <location>
        <begin position="820"/>
        <end position="861"/>
    </location>
</feature>
<dbReference type="PANTHER" id="PTHR23322">
    <property type="entry name" value="FAS-ASSOCIATED PROTEIN"/>
    <property type="match status" value="1"/>
</dbReference>
<dbReference type="PANTHER" id="PTHR23322:SF1">
    <property type="entry name" value="FAS-ASSOCIATED FACTOR 2"/>
    <property type="match status" value="1"/>
</dbReference>
<feature type="region of interest" description="Disordered" evidence="1">
    <location>
        <begin position="461"/>
        <end position="803"/>
    </location>
</feature>
<evidence type="ECO:0000256" key="1">
    <source>
        <dbReference type="SAM" id="MobiDB-lite"/>
    </source>
</evidence>
<feature type="compositionally biased region" description="Basic and acidic residues" evidence="1">
    <location>
        <begin position="763"/>
        <end position="775"/>
    </location>
</feature>
<dbReference type="SUPFAM" id="SSF46934">
    <property type="entry name" value="UBA-like"/>
    <property type="match status" value="1"/>
</dbReference>
<dbReference type="GO" id="GO:0036503">
    <property type="term" value="P:ERAD pathway"/>
    <property type="evidence" value="ECO:0007669"/>
    <property type="project" value="TreeGrafter"/>
</dbReference>
<dbReference type="EMBL" id="JASUXU010000025">
    <property type="protein sequence ID" value="KAK0320506.1"/>
    <property type="molecule type" value="Genomic_DNA"/>
</dbReference>
<dbReference type="InterPro" id="IPR009060">
    <property type="entry name" value="UBA-like_sf"/>
</dbReference>
<dbReference type="Gene3D" id="3.40.30.10">
    <property type="entry name" value="Glutaredoxin"/>
    <property type="match status" value="1"/>
</dbReference>
<dbReference type="Pfam" id="PF14555">
    <property type="entry name" value="UBA_4"/>
    <property type="match status" value="1"/>
</dbReference>
<feature type="region of interest" description="Disordered" evidence="1">
    <location>
        <begin position="62"/>
        <end position="114"/>
    </location>
</feature>
<feature type="region of interest" description="Disordered" evidence="1">
    <location>
        <begin position="376"/>
        <end position="400"/>
    </location>
</feature>
<reference evidence="2" key="1">
    <citation type="submission" date="2021-12" db="EMBL/GenBank/DDBJ databases">
        <title>Black yeast isolated from Biological Soil Crust.</title>
        <authorList>
            <person name="Kurbessoian T."/>
        </authorList>
    </citation>
    <scope>NUCLEOTIDE SEQUENCE</scope>
    <source>
        <strain evidence="2">CCFEE 5208</strain>
    </source>
</reference>
<organism evidence="2 3">
    <name type="scientific">Friedmanniomyces endolithicus</name>
    <dbReference type="NCBI Taxonomy" id="329885"/>
    <lineage>
        <taxon>Eukaryota</taxon>
        <taxon>Fungi</taxon>
        <taxon>Dikarya</taxon>
        <taxon>Ascomycota</taxon>
        <taxon>Pezizomycotina</taxon>
        <taxon>Dothideomycetes</taxon>
        <taxon>Dothideomycetidae</taxon>
        <taxon>Mycosphaerellales</taxon>
        <taxon>Teratosphaeriaceae</taxon>
        <taxon>Friedmanniomyces</taxon>
    </lineage>
</organism>
<comment type="caution">
    <text evidence="2">The sequence shown here is derived from an EMBL/GenBank/DDBJ whole genome shotgun (WGS) entry which is preliminary data.</text>
</comment>